<comment type="subcellular location">
    <subcellularLocation>
        <location evidence="1">Cell membrane</location>
        <topology evidence="1">Multi-pass membrane protein</topology>
    </subcellularLocation>
    <subcellularLocation>
        <location evidence="7">Membrane</location>
        <topology evidence="7">Multi-pass membrane protein</topology>
    </subcellularLocation>
</comment>
<gene>
    <name evidence="10" type="ORF">H9828_03840</name>
</gene>
<dbReference type="InterPro" id="IPR052175">
    <property type="entry name" value="ComplexI-like_HydComp"/>
</dbReference>
<dbReference type="GO" id="GO:0005886">
    <property type="term" value="C:plasma membrane"/>
    <property type="evidence" value="ECO:0007669"/>
    <property type="project" value="UniProtKB-SubCell"/>
</dbReference>
<evidence type="ECO:0000256" key="7">
    <source>
        <dbReference type="RuleBase" id="RU000320"/>
    </source>
</evidence>
<feature type="transmembrane region" description="Helical" evidence="8">
    <location>
        <begin position="300"/>
        <end position="322"/>
    </location>
</feature>
<feature type="transmembrane region" description="Helical" evidence="8">
    <location>
        <begin position="29"/>
        <end position="53"/>
    </location>
</feature>
<evidence type="ECO:0000313" key="11">
    <source>
        <dbReference type="Proteomes" id="UP000886844"/>
    </source>
</evidence>
<dbReference type="PANTHER" id="PTHR42682:SF3">
    <property type="entry name" value="FORMATE HYDROGENLYASE SUBUNIT 3-RELATED"/>
    <property type="match status" value="1"/>
</dbReference>
<reference evidence="10" key="1">
    <citation type="journal article" date="2021" name="PeerJ">
        <title>Extensive microbial diversity within the chicken gut microbiome revealed by metagenomics and culture.</title>
        <authorList>
            <person name="Gilroy R."/>
            <person name="Ravi A."/>
            <person name="Getino M."/>
            <person name="Pursley I."/>
            <person name="Horton D.L."/>
            <person name="Alikhan N.F."/>
            <person name="Baker D."/>
            <person name="Gharbi K."/>
            <person name="Hall N."/>
            <person name="Watson M."/>
            <person name="Adriaenssens E.M."/>
            <person name="Foster-Nyarko E."/>
            <person name="Jarju S."/>
            <person name="Secka A."/>
            <person name="Antonio M."/>
            <person name="Oren A."/>
            <person name="Chaudhuri R.R."/>
            <person name="La Ragione R."/>
            <person name="Hildebrand F."/>
            <person name="Pallen M.J."/>
        </authorList>
    </citation>
    <scope>NUCLEOTIDE SEQUENCE</scope>
    <source>
        <strain evidence="10">5134</strain>
    </source>
</reference>
<evidence type="ECO:0000259" key="9">
    <source>
        <dbReference type="Pfam" id="PF00361"/>
    </source>
</evidence>
<keyword evidence="4 8" id="KW-1133">Transmembrane helix</keyword>
<evidence type="ECO:0000256" key="6">
    <source>
        <dbReference type="ARBA" id="ARBA00023136"/>
    </source>
</evidence>
<feature type="transmembrane region" description="Helical" evidence="8">
    <location>
        <begin position="73"/>
        <end position="97"/>
    </location>
</feature>
<reference evidence="10" key="2">
    <citation type="submission" date="2021-04" db="EMBL/GenBank/DDBJ databases">
        <authorList>
            <person name="Gilroy R."/>
        </authorList>
    </citation>
    <scope>NUCLEOTIDE SEQUENCE</scope>
    <source>
        <strain evidence="10">5134</strain>
    </source>
</reference>
<feature type="transmembrane region" description="Helical" evidence="8">
    <location>
        <begin position="422"/>
        <end position="447"/>
    </location>
</feature>
<keyword evidence="6 8" id="KW-0472">Membrane</keyword>
<evidence type="ECO:0000256" key="8">
    <source>
        <dbReference type="SAM" id="Phobius"/>
    </source>
</evidence>
<organism evidence="10 11">
    <name type="scientific">Candidatus Alistipes intestinigallinarum</name>
    <dbReference type="NCBI Taxonomy" id="2838440"/>
    <lineage>
        <taxon>Bacteria</taxon>
        <taxon>Pseudomonadati</taxon>
        <taxon>Bacteroidota</taxon>
        <taxon>Bacteroidia</taxon>
        <taxon>Bacteroidales</taxon>
        <taxon>Rikenellaceae</taxon>
        <taxon>Alistipes</taxon>
    </lineage>
</organism>
<feature type="domain" description="NADH:quinone oxidoreductase/Mrp antiporter transmembrane" evidence="9">
    <location>
        <begin position="133"/>
        <end position="411"/>
    </location>
</feature>
<keyword evidence="3 7" id="KW-0812">Transmembrane</keyword>
<dbReference type="InterPro" id="IPR001750">
    <property type="entry name" value="ND/Mrp_TM"/>
</dbReference>
<evidence type="ECO:0000256" key="1">
    <source>
        <dbReference type="ARBA" id="ARBA00004651"/>
    </source>
</evidence>
<evidence type="ECO:0000256" key="2">
    <source>
        <dbReference type="ARBA" id="ARBA00022475"/>
    </source>
</evidence>
<comment type="caution">
    <text evidence="10">The sequence shown here is derived from an EMBL/GenBank/DDBJ whole genome shotgun (WGS) entry which is preliminary data.</text>
</comment>
<feature type="transmembrane region" description="Helical" evidence="8">
    <location>
        <begin position="269"/>
        <end position="293"/>
    </location>
</feature>
<protein>
    <submittedName>
        <fullName evidence="10">NADH-quinone oxidoreductase subunit E</fullName>
    </submittedName>
</protein>
<dbReference type="PRINTS" id="PR01434">
    <property type="entry name" value="NADHDHGNASE5"/>
</dbReference>
<feature type="transmembrane region" description="Helical" evidence="8">
    <location>
        <begin position="511"/>
        <end position="537"/>
    </location>
</feature>
<feature type="transmembrane region" description="Helical" evidence="8">
    <location>
        <begin position="468"/>
        <end position="491"/>
    </location>
</feature>
<name>A0A9D1YZS2_9BACT</name>
<feature type="transmembrane region" description="Helical" evidence="8">
    <location>
        <begin position="6"/>
        <end position="22"/>
    </location>
</feature>
<accession>A0A9D1YZS2</accession>
<dbReference type="AlphaFoldDB" id="A0A9D1YZS2"/>
<feature type="transmembrane region" description="Helical" evidence="8">
    <location>
        <begin position="328"/>
        <end position="348"/>
    </location>
</feature>
<dbReference type="GO" id="GO:0016491">
    <property type="term" value="F:oxidoreductase activity"/>
    <property type="evidence" value="ECO:0007669"/>
    <property type="project" value="UniProtKB-KW"/>
</dbReference>
<evidence type="ECO:0000313" key="10">
    <source>
        <dbReference type="EMBL" id="HIY68530.1"/>
    </source>
</evidence>
<keyword evidence="2" id="KW-1003">Cell membrane</keyword>
<dbReference type="EMBL" id="DXDA01000032">
    <property type="protein sequence ID" value="HIY68530.1"/>
    <property type="molecule type" value="Genomic_DNA"/>
</dbReference>
<feature type="transmembrane region" description="Helical" evidence="8">
    <location>
        <begin position="383"/>
        <end position="402"/>
    </location>
</feature>
<evidence type="ECO:0000256" key="5">
    <source>
        <dbReference type="ARBA" id="ARBA00023002"/>
    </source>
</evidence>
<feature type="transmembrane region" description="Helical" evidence="8">
    <location>
        <begin position="204"/>
        <end position="228"/>
    </location>
</feature>
<evidence type="ECO:0000256" key="3">
    <source>
        <dbReference type="ARBA" id="ARBA00022692"/>
    </source>
</evidence>
<keyword evidence="5" id="KW-0560">Oxidoreductase</keyword>
<sequence>MFFLYVLAGLTVITLLLFAVPLRAKAWTALVLTGVGALWASIRAVGVLAGATPEVLWRVPGSPLGGDSGSLDSLSALFVVLISIGAVASVLYSRGYLAHTLATKSPAHVSLHYTSLTVMCYAMLGVVCSDGGFSFLFFWELMTVASFLLILYDAQRREVSRAALAYLIMMHIGFVLLVVGFVRLDAVCGAATFDALGTYFRTQKALPLFLVFLAGFGMKAGMFPMHVWLPEAHPAAPSHVSALMSGVMIKTGVYGILRTTAALGDLPVLHTAGVILLVLGIVTGLWGVILAATQNDVKRLLAYSSIENIGVILLALGVAALGKATGNQLVALCGMTGALLHTLNHSFFKSLLFFGAGNILSQTHTTSLDALGGLSKHMPLTSILFLTGTAAICALPPLNGFVSELLVYLGLLDGIASGSNVLASAAGLAALALIGGIVVLAFTKLYGTVFLGAPRSHEVAEASEVDNLRIAAMALPLAGILFVGLFPRAAVAGVTRAADFFLRTPADAADWLLSPTLTAAGRIAWLLLLVVGILLWLRRRTLRGRRVSEGPTWGCGFTSPNVRMQYTGESFSEGLQSIATSLTQNSGEGSPVVKGEIFPDAHRFDIGHRDRIGRLFSAWWVELLRVINQRMMRLRTGKINHYVLFALAFLALVFLLSICNVI</sequence>
<feature type="transmembrane region" description="Helical" evidence="8">
    <location>
        <begin position="639"/>
        <end position="658"/>
    </location>
</feature>
<dbReference type="Pfam" id="PF00361">
    <property type="entry name" value="Proton_antipo_M"/>
    <property type="match status" value="1"/>
</dbReference>
<feature type="transmembrane region" description="Helical" evidence="8">
    <location>
        <begin position="164"/>
        <end position="184"/>
    </location>
</feature>
<evidence type="ECO:0000256" key="4">
    <source>
        <dbReference type="ARBA" id="ARBA00022989"/>
    </source>
</evidence>
<proteinExistence type="predicted"/>
<dbReference type="Proteomes" id="UP000886844">
    <property type="component" value="Unassembled WGS sequence"/>
</dbReference>
<dbReference type="PANTHER" id="PTHR42682">
    <property type="entry name" value="HYDROGENASE-4 COMPONENT F"/>
    <property type="match status" value="1"/>
</dbReference>